<evidence type="ECO:0000313" key="2">
    <source>
        <dbReference type="Proteomes" id="UP000772151"/>
    </source>
</evidence>
<name>A0A927ZP99_SELRU</name>
<dbReference type="RefSeq" id="WP_303669465.1">
    <property type="nucleotide sequence ID" value="NZ_SVCA01000006.1"/>
</dbReference>
<evidence type="ECO:0000313" key="1">
    <source>
        <dbReference type="EMBL" id="MBE6085377.1"/>
    </source>
</evidence>
<organism evidence="1 2">
    <name type="scientific">Selenomonas ruminantium</name>
    <dbReference type="NCBI Taxonomy" id="971"/>
    <lineage>
        <taxon>Bacteria</taxon>
        <taxon>Bacillati</taxon>
        <taxon>Bacillota</taxon>
        <taxon>Negativicutes</taxon>
        <taxon>Selenomonadales</taxon>
        <taxon>Selenomonadaceae</taxon>
        <taxon>Selenomonas</taxon>
    </lineage>
</organism>
<sequence length="81" mass="8891">MERICGLIGVPASRVKTKSLLGQLPIFRRHTYMPAVLVELGFIDSADVWLLKEHQEDMARAVARGGTDYGQESLAFSGAKS</sequence>
<dbReference type="EMBL" id="SVCA01000006">
    <property type="protein sequence ID" value="MBE6085377.1"/>
    <property type="molecule type" value="Genomic_DNA"/>
</dbReference>
<dbReference type="Gene3D" id="3.40.630.40">
    <property type="entry name" value="Zn-dependent exopeptidases"/>
    <property type="match status" value="1"/>
</dbReference>
<reference evidence="1" key="1">
    <citation type="submission" date="2019-04" db="EMBL/GenBank/DDBJ databases">
        <title>Evolution of Biomass-Degrading Anaerobic Consortia Revealed by Metagenomics.</title>
        <authorList>
            <person name="Peng X."/>
        </authorList>
    </citation>
    <scope>NUCLEOTIDE SEQUENCE</scope>
    <source>
        <strain evidence="1">SIG242</strain>
    </source>
</reference>
<evidence type="ECO:0008006" key="3">
    <source>
        <dbReference type="Google" id="ProtNLM"/>
    </source>
</evidence>
<comment type="caution">
    <text evidence="1">The sequence shown here is derived from an EMBL/GenBank/DDBJ whole genome shotgun (WGS) entry which is preliminary data.</text>
</comment>
<dbReference type="SUPFAM" id="SSF53187">
    <property type="entry name" value="Zn-dependent exopeptidases"/>
    <property type="match status" value="1"/>
</dbReference>
<accession>A0A927ZP99</accession>
<proteinExistence type="predicted"/>
<gene>
    <name evidence="1" type="ORF">E7203_08005</name>
</gene>
<protein>
    <recommendedName>
        <fullName evidence="3">N-acetylmuramoyl-L-alanine amidase</fullName>
    </recommendedName>
</protein>
<dbReference type="AlphaFoldDB" id="A0A927ZP99"/>
<dbReference type="Proteomes" id="UP000772151">
    <property type="component" value="Unassembled WGS sequence"/>
</dbReference>